<dbReference type="RefSeq" id="WP_146363181.1">
    <property type="nucleotide sequence ID" value="NZ_CP042261.1"/>
</dbReference>
<evidence type="ECO:0000313" key="10">
    <source>
        <dbReference type="EMBL" id="QDY68500.1"/>
    </source>
</evidence>
<dbReference type="InterPro" id="IPR009056">
    <property type="entry name" value="Cyt_c-like_dom"/>
</dbReference>
<dbReference type="KEGG" id="lit:FPZ52_01950"/>
<evidence type="ECO:0000256" key="7">
    <source>
        <dbReference type="SAM" id="MobiDB-lite"/>
    </source>
</evidence>
<evidence type="ECO:0000256" key="4">
    <source>
        <dbReference type="ARBA" id="ARBA00023002"/>
    </source>
</evidence>
<keyword evidence="11" id="KW-1185">Reference proteome</keyword>
<keyword evidence="2 6" id="KW-0349">Heme</keyword>
<evidence type="ECO:0000256" key="8">
    <source>
        <dbReference type="SAM" id="SignalP"/>
    </source>
</evidence>
<evidence type="ECO:0000256" key="2">
    <source>
        <dbReference type="ARBA" id="ARBA00022617"/>
    </source>
</evidence>
<evidence type="ECO:0000256" key="5">
    <source>
        <dbReference type="ARBA" id="ARBA00023004"/>
    </source>
</evidence>
<dbReference type="PANTHER" id="PTHR30600">
    <property type="entry name" value="CYTOCHROME C PEROXIDASE-RELATED"/>
    <property type="match status" value="1"/>
</dbReference>
<sequence>MGRIAILIALLGGTAVSASDLALPEADAVFPEFSDAEIKLGQLLFYDPILSGSKEVSCASCHHPSLGTSDGLSLGLGDGAHGLGPERRADPDNLPEQRVPRNATALFNIGAPEFTVMFHDGRLEADASRPSGLRTPLEDEMVMGFDSVLSAQTMFPVLSPDEMAGHYTENDVARAVRQGFLTHEGGAWDIIASRVDDVPEYRERFDQVIGTDAPIRFTDISNALAAFITFEWRADDSPFDQFLRGGDPLPAEAVEGMALFYGEAGCSGCHSGQFQTDHRFHAIAMPQFGPGKAERFETHAKDIGRMRVTGDPSDAYKFRTPPLRNITMTAPYGHDGAYATLEAVVRHHLDPVSALQQYDITQAALPRLPNANDERVLSDPDEMAAIEAANELKRVKLPNDKLDQIIAFLETLTDPVAEDGRLGVPESVPSGLPVDQ</sequence>
<dbReference type="EMBL" id="CP042261">
    <property type="protein sequence ID" value="QDY68500.1"/>
    <property type="molecule type" value="Genomic_DNA"/>
</dbReference>
<evidence type="ECO:0000256" key="3">
    <source>
        <dbReference type="ARBA" id="ARBA00022723"/>
    </source>
</evidence>
<dbReference type="PROSITE" id="PS51007">
    <property type="entry name" value="CYTC"/>
    <property type="match status" value="1"/>
</dbReference>
<name>A0A5B8J2L9_9RHOB</name>
<feature type="region of interest" description="Disordered" evidence="7">
    <location>
        <begin position="77"/>
        <end position="97"/>
    </location>
</feature>
<keyword evidence="5 6" id="KW-0408">Iron</keyword>
<keyword evidence="4" id="KW-0560">Oxidoreductase</keyword>
<comment type="subcellular location">
    <subcellularLocation>
        <location evidence="1">Cell envelope</location>
    </subcellularLocation>
</comment>
<feature type="chain" id="PRO_5022931987" evidence="8">
    <location>
        <begin position="19"/>
        <end position="436"/>
    </location>
</feature>
<evidence type="ECO:0000256" key="1">
    <source>
        <dbReference type="ARBA" id="ARBA00004196"/>
    </source>
</evidence>
<feature type="signal peptide" evidence="8">
    <location>
        <begin position="1"/>
        <end position="18"/>
    </location>
</feature>
<keyword evidence="3 6" id="KW-0479">Metal-binding</keyword>
<reference evidence="10 11" key="1">
    <citation type="submission" date="2019-07" db="EMBL/GenBank/DDBJ databases">
        <title>Litoreibacter alkalisoli sp. nov., isolated from saline-alkaline soil.</title>
        <authorList>
            <person name="Wang S."/>
            <person name="Xu L."/>
            <person name="Xing Y.-T."/>
            <person name="Sun J.-Q."/>
        </authorList>
    </citation>
    <scope>NUCLEOTIDE SEQUENCE [LARGE SCALE GENOMIC DNA]</scope>
    <source>
        <strain evidence="10 11">LN3S51</strain>
    </source>
</reference>
<organism evidence="10 11">
    <name type="scientific">Qingshengfaniella alkalisoli</name>
    <dbReference type="NCBI Taxonomy" id="2599296"/>
    <lineage>
        <taxon>Bacteria</taxon>
        <taxon>Pseudomonadati</taxon>
        <taxon>Pseudomonadota</taxon>
        <taxon>Alphaproteobacteria</taxon>
        <taxon>Rhodobacterales</taxon>
        <taxon>Paracoccaceae</taxon>
        <taxon>Qingshengfaniella</taxon>
    </lineage>
</organism>
<keyword evidence="10" id="KW-0575">Peroxidase</keyword>
<dbReference type="GO" id="GO:0030313">
    <property type="term" value="C:cell envelope"/>
    <property type="evidence" value="ECO:0007669"/>
    <property type="project" value="UniProtKB-SubCell"/>
</dbReference>
<dbReference type="InterPro" id="IPR051395">
    <property type="entry name" value="Cytochrome_c_Peroxidase/MauG"/>
</dbReference>
<dbReference type="GO" id="GO:0009055">
    <property type="term" value="F:electron transfer activity"/>
    <property type="evidence" value="ECO:0007669"/>
    <property type="project" value="InterPro"/>
</dbReference>
<accession>A0A5B8J2L9</accession>
<dbReference type="Gene3D" id="1.10.760.10">
    <property type="entry name" value="Cytochrome c-like domain"/>
    <property type="match status" value="2"/>
</dbReference>
<feature type="domain" description="Cytochrome c" evidence="9">
    <location>
        <begin position="251"/>
        <end position="413"/>
    </location>
</feature>
<evidence type="ECO:0000259" key="9">
    <source>
        <dbReference type="PROSITE" id="PS51007"/>
    </source>
</evidence>
<proteinExistence type="predicted"/>
<gene>
    <name evidence="10" type="ORF">FPZ52_01950</name>
</gene>
<keyword evidence="8" id="KW-0732">Signal</keyword>
<dbReference type="Pfam" id="PF03150">
    <property type="entry name" value="CCP_MauG"/>
    <property type="match status" value="1"/>
</dbReference>
<protein>
    <submittedName>
        <fullName evidence="10">Cytochrome-c peroxidase</fullName>
    </submittedName>
</protein>
<dbReference type="Proteomes" id="UP000318483">
    <property type="component" value="Chromosome"/>
</dbReference>
<evidence type="ECO:0000256" key="6">
    <source>
        <dbReference type="PROSITE-ProRule" id="PRU00433"/>
    </source>
</evidence>
<evidence type="ECO:0000313" key="11">
    <source>
        <dbReference type="Proteomes" id="UP000318483"/>
    </source>
</evidence>
<dbReference type="GO" id="GO:0046872">
    <property type="term" value="F:metal ion binding"/>
    <property type="evidence" value="ECO:0007669"/>
    <property type="project" value="UniProtKB-KW"/>
</dbReference>
<dbReference type="SUPFAM" id="SSF46626">
    <property type="entry name" value="Cytochrome c"/>
    <property type="match status" value="2"/>
</dbReference>
<dbReference type="AlphaFoldDB" id="A0A5B8J2L9"/>
<dbReference type="GO" id="GO:0020037">
    <property type="term" value="F:heme binding"/>
    <property type="evidence" value="ECO:0007669"/>
    <property type="project" value="InterPro"/>
</dbReference>
<dbReference type="InterPro" id="IPR004852">
    <property type="entry name" value="Di-haem_cyt_c_peroxidsae"/>
</dbReference>
<dbReference type="OrthoDB" id="9805202at2"/>
<dbReference type="InterPro" id="IPR036909">
    <property type="entry name" value="Cyt_c-like_dom_sf"/>
</dbReference>
<dbReference type="GO" id="GO:0004130">
    <property type="term" value="F:cytochrome-c peroxidase activity"/>
    <property type="evidence" value="ECO:0007669"/>
    <property type="project" value="TreeGrafter"/>
</dbReference>